<dbReference type="InterPro" id="IPR013103">
    <property type="entry name" value="RVT_2"/>
</dbReference>
<gene>
    <name evidence="3" type="ORF">LIER_13939</name>
</gene>
<evidence type="ECO:0000256" key="1">
    <source>
        <dbReference type="SAM" id="MobiDB-lite"/>
    </source>
</evidence>
<accession>A0AAV3Q1T9</accession>
<dbReference type="Pfam" id="PF07727">
    <property type="entry name" value="RVT_2"/>
    <property type="match status" value="1"/>
</dbReference>
<feature type="region of interest" description="Disordered" evidence="1">
    <location>
        <begin position="33"/>
        <end position="52"/>
    </location>
</feature>
<sequence length="206" mass="23685">MESHDAVFDENRFTTISRPRDLIVGTRISGHQNIHNELDSPNRETSQVRRRKRARISKGFGTDFFMFLMEGSRETKSVNSYVPYCYNLDYDPITFKEAKRSLDAPFWKEAIDGEMDSVMGHRILKLASLPPGCKSVGYKCVYCKFNGNKGVAICLYVDDMLIFGTDLQQVEETKNFLSIKFFMKYMGIEDVFGIKITRSSNGLTMY</sequence>
<evidence type="ECO:0000259" key="2">
    <source>
        <dbReference type="Pfam" id="PF07727"/>
    </source>
</evidence>
<proteinExistence type="predicted"/>
<evidence type="ECO:0000313" key="3">
    <source>
        <dbReference type="EMBL" id="GAA0156438.1"/>
    </source>
</evidence>
<dbReference type="Proteomes" id="UP001454036">
    <property type="component" value="Unassembled WGS sequence"/>
</dbReference>
<dbReference type="EMBL" id="BAABME010002864">
    <property type="protein sequence ID" value="GAA0156438.1"/>
    <property type="molecule type" value="Genomic_DNA"/>
</dbReference>
<organism evidence="3 4">
    <name type="scientific">Lithospermum erythrorhizon</name>
    <name type="common">Purple gromwell</name>
    <name type="synonym">Lithospermum officinale var. erythrorhizon</name>
    <dbReference type="NCBI Taxonomy" id="34254"/>
    <lineage>
        <taxon>Eukaryota</taxon>
        <taxon>Viridiplantae</taxon>
        <taxon>Streptophyta</taxon>
        <taxon>Embryophyta</taxon>
        <taxon>Tracheophyta</taxon>
        <taxon>Spermatophyta</taxon>
        <taxon>Magnoliopsida</taxon>
        <taxon>eudicotyledons</taxon>
        <taxon>Gunneridae</taxon>
        <taxon>Pentapetalae</taxon>
        <taxon>asterids</taxon>
        <taxon>lamiids</taxon>
        <taxon>Boraginales</taxon>
        <taxon>Boraginaceae</taxon>
        <taxon>Boraginoideae</taxon>
        <taxon>Lithospermeae</taxon>
        <taxon>Lithospermum</taxon>
    </lineage>
</organism>
<reference evidence="3 4" key="1">
    <citation type="submission" date="2024-01" db="EMBL/GenBank/DDBJ databases">
        <title>The complete chloroplast genome sequence of Lithospermum erythrorhizon: insights into the phylogenetic relationship among Boraginaceae species and the maternal lineages of purple gromwells.</title>
        <authorList>
            <person name="Okada T."/>
            <person name="Watanabe K."/>
        </authorList>
    </citation>
    <scope>NUCLEOTIDE SEQUENCE [LARGE SCALE GENOMIC DNA]</scope>
</reference>
<dbReference type="AlphaFoldDB" id="A0AAV3Q1T9"/>
<keyword evidence="4" id="KW-1185">Reference proteome</keyword>
<evidence type="ECO:0000313" key="4">
    <source>
        <dbReference type="Proteomes" id="UP001454036"/>
    </source>
</evidence>
<name>A0AAV3Q1T9_LITER</name>
<comment type="caution">
    <text evidence="3">The sequence shown here is derived from an EMBL/GenBank/DDBJ whole genome shotgun (WGS) entry which is preliminary data.</text>
</comment>
<feature type="domain" description="Reverse transcriptase Ty1/copia-type" evidence="2">
    <location>
        <begin position="139"/>
        <end position="205"/>
    </location>
</feature>
<protein>
    <recommendedName>
        <fullName evidence="2">Reverse transcriptase Ty1/copia-type domain-containing protein</fullName>
    </recommendedName>
</protein>